<feature type="transmembrane region" description="Helical" evidence="10">
    <location>
        <begin position="136"/>
        <end position="154"/>
    </location>
</feature>
<organism evidence="11 12">
    <name type="scientific">Halomarinibacterium sedimenti</name>
    <dbReference type="NCBI Taxonomy" id="2857106"/>
    <lineage>
        <taxon>Bacteria</taxon>
        <taxon>Pseudomonadati</taxon>
        <taxon>Bacteroidota</taxon>
        <taxon>Flavobacteriia</taxon>
        <taxon>Flavobacteriales</taxon>
        <taxon>Flavobacteriaceae</taxon>
        <taxon>Halomarinibacterium</taxon>
    </lineage>
</organism>
<evidence type="ECO:0000256" key="3">
    <source>
        <dbReference type="ARBA" id="ARBA00022106"/>
    </source>
</evidence>
<feature type="transmembrane region" description="Helical" evidence="10">
    <location>
        <begin position="49"/>
        <end position="73"/>
    </location>
</feature>
<dbReference type="InterPro" id="IPR051327">
    <property type="entry name" value="MATE_MepA_subfamily"/>
</dbReference>
<comment type="similarity">
    <text evidence="2">Belongs to the multi antimicrobial extrusion (MATE) (TC 2.A.66.1) family. MepA subfamily.</text>
</comment>
<dbReference type="InterPro" id="IPR048279">
    <property type="entry name" value="MdtK-like"/>
</dbReference>
<accession>A0A9X1FNK4</accession>
<comment type="caution">
    <text evidence="11">The sequence shown here is derived from an EMBL/GenBank/DDBJ whole genome shotgun (WGS) entry which is preliminary data.</text>
</comment>
<keyword evidence="8 10" id="KW-0472">Membrane</keyword>
<evidence type="ECO:0000256" key="6">
    <source>
        <dbReference type="ARBA" id="ARBA00022692"/>
    </source>
</evidence>
<dbReference type="RefSeq" id="WP_219051361.1">
    <property type="nucleotide sequence ID" value="NZ_JAHWDP010000001.1"/>
</dbReference>
<dbReference type="NCBIfam" id="TIGR00797">
    <property type="entry name" value="matE"/>
    <property type="match status" value="1"/>
</dbReference>
<feature type="transmembrane region" description="Helical" evidence="10">
    <location>
        <begin position="282"/>
        <end position="304"/>
    </location>
</feature>
<name>A0A9X1FNK4_9FLAO</name>
<keyword evidence="6 10" id="KW-0812">Transmembrane</keyword>
<evidence type="ECO:0000256" key="7">
    <source>
        <dbReference type="ARBA" id="ARBA00022989"/>
    </source>
</evidence>
<dbReference type="AlphaFoldDB" id="A0A9X1FNK4"/>
<dbReference type="InterPro" id="IPR045070">
    <property type="entry name" value="MATE_MepA-like"/>
</dbReference>
<dbReference type="InterPro" id="IPR002528">
    <property type="entry name" value="MATE_fam"/>
</dbReference>
<dbReference type="Pfam" id="PF01554">
    <property type="entry name" value="MatE"/>
    <property type="match status" value="2"/>
</dbReference>
<keyword evidence="9" id="KW-0046">Antibiotic resistance</keyword>
<feature type="transmembrane region" description="Helical" evidence="10">
    <location>
        <begin position="370"/>
        <end position="391"/>
    </location>
</feature>
<feature type="transmembrane region" description="Helical" evidence="10">
    <location>
        <begin position="21"/>
        <end position="43"/>
    </location>
</feature>
<keyword evidence="5" id="KW-1003">Cell membrane</keyword>
<proteinExistence type="inferred from homology"/>
<evidence type="ECO:0000256" key="10">
    <source>
        <dbReference type="SAM" id="Phobius"/>
    </source>
</evidence>
<evidence type="ECO:0000256" key="5">
    <source>
        <dbReference type="ARBA" id="ARBA00022475"/>
    </source>
</evidence>
<dbReference type="EMBL" id="JAHWDP010000001">
    <property type="protein sequence ID" value="MBW2937169.1"/>
    <property type="molecule type" value="Genomic_DNA"/>
</dbReference>
<keyword evidence="4" id="KW-0813">Transport</keyword>
<feature type="transmembrane region" description="Helical" evidence="10">
    <location>
        <begin position="198"/>
        <end position="217"/>
    </location>
</feature>
<keyword evidence="7 10" id="KW-1133">Transmembrane helix</keyword>
<dbReference type="Proteomes" id="UP001138686">
    <property type="component" value="Unassembled WGS sequence"/>
</dbReference>
<feature type="transmembrane region" description="Helical" evidence="10">
    <location>
        <begin position="325"/>
        <end position="346"/>
    </location>
</feature>
<dbReference type="CDD" id="cd13143">
    <property type="entry name" value="MATE_MepA_like"/>
    <property type="match status" value="1"/>
</dbReference>
<protein>
    <recommendedName>
        <fullName evidence="3">Multidrug export protein MepA</fullName>
    </recommendedName>
</protein>
<feature type="transmembrane region" description="Helical" evidence="10">
    <location>
        <begin position="94"/>
        <end position="116"/>
    </location>
</feature>
<evidence type="ECO:0000313" key="11">
    <source>
        <dbReference type="EMBL" id="MBW2937169.1"/>
    </source>
</evidence>
<sequence>MSNKSTLLGTSPISKLLVQQAVPASIGILVMSLNMIVDTIFVGRWIGPLAISAITVVIPVTFFIGAIGLSVGIGGTSVLSRALGSGNHEKALKVFGNQITLTFFTSGILALLGLIFQHQLIEFFGADESFKELALTYYRIVLYGIVMLAMCMMGNNVIRAEGKPKFAMYAMMLPAIGNIFMDWILIKVFDFGMEGAAWATFISYAICFLFIFWFFVAKSELKLKISSFFLNGKIVREINALSFVTLARQGTIAVLTILLNNVLITYGDSLDVASYGIISRMLMFALFPVIGVNQGFMPIAGYNYGAQNFGRVREAINTSIKYSGAIALFIFAIIMVFPTEIVSIFISNSESLDTVTLANNEELLKRTPSALRWVFAATPVIVVQLIGASYFQAIGRAIPALLLSLTKQGFFLIPLLLILPPFIGIFGVWIAFPIADVLSTLVTAYYLNRAVKKDLIE</sequence>
<evidence type="ECO:0000256" key="8">
    <source>
        <dbReference type="ARBA" id="ARBA00023136"/>
    </source>
</evidence>
<reference evidence="11" key="1">
    <citation type="submission" date="2021-07" db="EMBL/GenBank/DDBJ databases">
        <title>Aureisphaera sp. CAU 1614 isolated from sea sediment.</title>
        <authorList>
            <person name="Kim W."/>
        </authorList>
    </citation>
    <scope>NUCLEOTIDE SEQUENCE</scope>
    <source>
        <strain evidence="11">CAU 1614</strain>
    </source>
</reference>
<evidence type="ECO:0000256" key="9">
    <source>
        <dbReference type="ARBA" id="ARBA00023251"/>
    </source>
</evidence>
<feature type="transmembrane region" description="Helical" evidence="10">
    <location>
        <begin position="398"/>
        <end position="419"/>
    </location>
</feature>
<gene>
    <name evidence="11" type="ORF">KXJ69_03575</name>
</gene>
<dbReference type="GO" id="GO:0015297">
    <property type="term" value="F:antiporter activity"/>
    <property type="evidence" value="ECO:0007669"/>
    <property type="project" value="InterPro"/>
</dbReference>
<keyword evidence="12" id="KW-1185">Reference proteome</keyword>
<dbReference type="PANTHER" id="PTHR43823:SF3">
    <property type="entry name" value="MULTIDRUG EXPORT PROTEIN MEPA"/>
    <property type="match status" value="1"/>
</dbReference>
<dbReference type="GO" id="GO:0005886">
    <property type="term" value="C:plasma membrane"/>
    <property type="evidence" value="ECO:0007669"/>
    <property type="project" value="UniProtKB-SubCell"/>
</dbReference>
<feature type="transmembrane region" description="Helical" evidence="10">
    <location>
        <begin position="425"/>
        <end position="447"/>
    </location>
</feature>
<feature type="transmembrane region" description="Helical" evidence="10">
    <location>
        <begin position="238"/>
        <end position="262"/>
    </location>
</feature>
<evidence type="ECO:0000313" key="12">
    <source>
        <dbReference type="Proteomes" id="UP001138686"/>
    </source>
</evidence>
<comment type="subcellular location">
    <subcellularLocation>
        <location evidence="1">Cell membrane</location>
        <topology evidence="1">Multi-pass membrane protein</topology>
    </subcellularLocation>
</comment>
<dbReference type="GO" id="GO:0042910">
    <property type="term" value="F:xenobiotic transmembrane transporter activity"/>
    <property type="evidence" value="ECO:0007669"/>
    <property type="project" value="InterPro"/>
</dbReference>
<evidence type="ECO:0000256" key="1">
    <source>
        <dbReference type="ARBA" id="ARBA00004651"/>
    </source>
</evidence>
<evidence type="ECO:0000256" key="2">
    <source>
        <dbReference type="ARBA" id="ARBA00008417"/>
    </source>
</evidence>
<dbReference type="PIRSF" id="PIRSF006603">
    <property type="entry name" value="DinF"/>
    <property type="match status" value="1"/>
</dbReference>
<feature type="transmembrane region" description="Helical" evidence="10">
    <location>
        <begin position="166"/>
        <end position="186"/>
    </location>
</feature>
<dbReference type="PANTHER" id="PTHR43823">
    <property type="entry name" value="SPORULATION PROTEIN YKVU"/>
    <property type="match status" value="1"/>
</dbReference>
<evidence type="ECO:0000256" key="4">
    <source>
        <dbReference type="ARBA" id="ARBA00022448"/>
    </source>
</evidence>